<dbReference type="KEGG" id="adl:AURDEDRAFT_175490"/>
<keyword evidence="2" id="KW-1185">Reference proteome</keyword>
<dbReference type="OrthoDB" id="3258311at2759"/>
<organism evidence="1 2">
    <name type="scientific">Auricularia subglabra (strain TFB-10046 / SS5)</name>
    <name type="common">White-rot fungus</name>
    <name type="synonym">Auricularia delicata (strain TFB10046)</name>
    <dbReference type="NCBI Taxonomy" id="717982"/>
    <lineage>
        <taxon>Eukaryota</taxon>
        <taxon>Fungi</taxon>
        <taxon>Dikarya</taxon>
        <taxon>Basidiomycota</taxon>
        <taxon>Agaricomycotina</taxon>
        <taxon>Agaricomycetes</taxon>
        <taxon>Auriculariales</taxon>
        <taxon>Auriculariaceae</taxon>
        <taxon>Auricularia</taxon>
    </lineage>
</organism>
<evidence type="ECO:0000313" key="1">
    <source>
        <dbReference type="EMBL" id="EJD35464.1"/>
    </source>
</evidence>
<accession>J0LEW5</accession>
<protein>
    <submittedName>
        <fullName evidence="1">Uncharacterized protein</fullName>
    </submittedName>
</protein>
<evidence type="ECO:0000313" key="2">
    <source>
        <dbReference type="Proteomes" id="UP000006514"/>
    </source>
</evidence>
<gene>
    <name evidence="1" type="ORF">AURDEDRAFT_175490</name>
</gene>
<dbReference type="EMBL" id="JH687890">
    <property type="protein sequence ID" value="EJD35464.1"/>
    <property type="molecule type" value="Genomic_DNA"/>
</dbReference>
<name>J0LEW5_AURST</name>
<dbReference type="InterPro" id="IPR032675">
    <property type="entry name" value="LRR_dom_sf"/>
</dbReference>
<reference evidence="2" key="1">
    <citation type="journal article" date="2012" name="Science">
        <title>The Paleozoic origin of enzymatic lignin decomposition reconstructed from 31 fungal genomes.</title>
        <authorList>
            <person name="Floudas D."/>
            <person name="Binder M."/>
            <person name="Riley R."/>
            <person name="Barry K."/>
            <person name="Blanchette R.A."/>
            <person name="Henrissat B."/>
            <person name="Martinez A.T."/>
            <person name="Otillar R."/>
            <person name="Spatafora J.W."/>
            <person name="Yadav J.S."/>
            <person name="Aerts A."/>
            <person name="Benoit I."/>
            <person name="Boyd A."/>
            <person name="Carlson A."/>
            <person name="Copeland A."/>
            <person name="Coutinho P.M."/>
            <person name="de Vries R.P."/>
            <person name="Ferreira P."/>
            <person name="Findley K."/>
            <person name="Foster B."/>
            <person name="Gaskell J."/>
            <person name="Glotzer D."/>
            <person name="Gorecki P."/>
            <person name="Heitman J."/>
            <person name="Hesse C."/>
            <person name="Hori C."/>
            <person name="Igarashi K."/>
            <person name="Jurgens J.A."/>
            <person name="Kallen N."/>
            <person name="Kersten P."/>
            <person name="Kohler A."/>
            <person name="Kuees U."/>
            <person name="Kumar T.K.A."/>
            <person name="Kuo A."/>
            <person name="LaButti K."/>
            <person name="Larrondo L.F."/>
            <person name="Lindquist E."/>
            <person name="Ling A."/>
            <person name="Lombard V."/>
            <person name="Lucas S."/>
            <person name="Lundell T."/>
            <person name="Martin R."/>
            <person name="McLaughlin D.J."/>
            <person name="Morgenstern I."/>
            <person name="Morin E."/>
            <person name="Murat C."/>
            <person name="Nagy L.G."/>
            <person name="Nolan M."/>
            <person name="Ohm R.A."/>
            <person name="Patyshakuliyeva A."/>
            <person name="Rokas A."/>
            <person name="Ruiz-Duenas F.J."/>
            <person name="Sabat G."/>
            <person name="Salamov A."/>
            <person name="Samejima M."/>
            <person name="Schmutz J."/>
            <person name="Slot J.C."/>
            <person name="St John F."/>
            <person name="Stenlid J."/>
            <person name="Sun H."/>
            <person name="Sun S."/>
            <person name="Syed K."/>
            <person name="Tsang A."/>
            <person name="Wiebenga A."/>
            <person name="Young D."/>
            <person name="Pisabarro A."/>
            <person name="Eastwood D.C."/>
            <person name="Martin F."/>
            <person name="Cullen D."/>
            <person name="Grigoriev I.V."/>
            <person name="Hibbett D.S."/>
        </authorList>
    </citation>
    <scope>NUCLEOTIDE SEQUENCE [LARGE SCALE GENOMIC DNA]</scope>
    <source>
        <strain evidence="2">TFB10046</strain>
    </source>
</reference>
<dbReference type="InParanoid" id="J0LEW5"/>
<dbReference type="Gene3D" id="3.80.10.10">
    <property type="entry name" value="Ribonuclease Inhibitor"/>
    <property type="match status" value="1"/>
</dbReference>
<proteinExistence type="predicted"/>
<dbReference type="AlphaFoldDB" id="J0LEW5"/>
<dbReference type="Proteomes" id="UP000006514">
    <property type="component" value="Unassembled WGS sequence"/>
</dbReference>
<dbReference type="SUPFAM" id="SSF52047">
    <property type="entry name" value="RNI-like"/>
    <property type="match status" value="1"/>
</dbReference>
<sequence>MASTPPTALRDVADKFNRTIGPWVPEPTAAYEPDELQFLETVAAYHRGDTLPAMVPRTESYYERNVVRFVKLLTLIMAVWTTAMATYGAGDRTDTVDPEILRFIYETFDIRHTYPLVNLLYRIMSNISAVLSNPEPRFQRRFFRDMPIEVVQMIADASDYAIFRALAQTARSYRYFDTRRSNEKAHFVLRYRNWVLHGPTTIGLHSLCTDVHDAVDEARERLLESAYAFLACLLAFRNVRFLSIDNEWARLWPRLVKRRIMPRPNSRDLYEPIICAIASMLSAPCLETVRFVSLSLTARIVDRISGNASIRGLILERYGAGYCVPNLFMPGLRKLTNIIFLGIRIDLELGTVGKSWTVMTACPNLRHLHVFSDPYARTGFLFPGNDTGPVNIYQLESLHIDGCTHNLRDLLRWLSATPTRSERPGNLRRLKIRSIRPIDEADSLRLVSILHRFYPNIRILVLEGLLRVQPHLLRRISDCMKSLESLSITNRASKRHLRDKLVAWERPGYEYAEALRGIPTLQHLELNMLWCAQSPTPRVIYDLHAIQDRACVYRDLDAYYEGWTAVPCDGVNCRASHLAESGEATDDFDDGFSVLIPFLCGLPRLESFALRDVESHYSCLIEAETTGNRGLRKVYNVHTGAHRARAWVNPYGESTWDY</sequence>